<comment type="similarity">
    <text evidence="1 8">Belongs to the SELO family.</text>
</comment>
<keyword evidence="10" id="KW-1185">Reference proteome</keyword>
<keyword evidence="8" id="KW-0464">Manganese</keyword>
<reference evidence="9 10" key="1">
    <citation type="submission" date="2020-04" db="EMBL/GenBank/DDBJ databases">
        <authorList>
            <person name="Yoon J."/>
        </authorList>
    </citation>
    <scope>NUCLEOTIDE SEQUENCE [LARGE SCALE GENOMIC DNA]</scope>
    <source>
        <strain evidence="9 10">KMU-166</strain>
    </source>
</reference>
<comment type="cofactor">
    <cofactor evidence="8">
        <name>Mg(2+)</name>
        <dbReference type="ChEBI" id="CHEBI:18420"/>
    </cofactor>
    <cofactor evidence="8">
        <name>Mn(2+)</name>
        <dbReference type="ChEBI" id="CHEBI:29035"/>
    </cofactor>
</comment>
<feature type="binding site" evidence="8">
    <location>
        <position position="126"/>
    </location>
    <ligand>
        <name>ATP</name>
        <dbReference type="ChEBI" id="CHEBI:30616"/>
    </ligand>
</feature>
<evidence type="ECO:0000256" key="7">
    <source>
        <dbReference type="ARBA" id="ARBA00022842"/>
    </source>
</evidence>
<comment type="catalytic activity">
    <reaction evidence="8">
        <text>L-tyrosyl-[protein] + UTP = O-(5'-uridylyl)-L-tyrosyl-[protein] + diphosphate</text>
        <dbReference type="Rhea" id="RHEA:83887"/>
        <dbReference type="Rhea" id="RHEA-COMP:10136"/>
        <dbReference type="Rhea" id="RHEA-COMP:20238"/>
        <dbReference type="ChEBI" id="CHEBI:33019"/>
        <dbReference type="ChEBI" id="CHEBI:46398"/>
        <dbReference type="ChEBI" id="CHEBI:46858"/>
        <dbReference type="ChEBI" id="CHEBI:90602"/>
    </reaction>
</comment>
<feature type="binding site" evidence="8">
    <location>
        <position position="92"/>
    </location>
    <ligand>
        <name>ATP</name>
        <dbReference type="ChEBI" id="CHEBI:30616"/>
    </ligand>
</feature>
<organism evidence="9 10">
    <name type="scientific">Spongiibacter thalassae</name>
    <dbReference type="NCBI Taxonomy" id="2721624"/>
    <lineage>
        <taxon>Bacteria</taxon>
        <taxon>Pseudomonadati</taxon>
        <taxon>Pseudomonadota</taxon>
        <taxon>Gammaproteobacteria</taxon>
        <taxon>Cellvibrionales</taxon>
        <taxon>Spongiibacteraceae</taxon>
        <taxon>Spongiibacter</taxon>
    </lineage>
</organism>
<dbReference type="Pfam" id="PF02696">
    <property type="entry name" value="SelO"/>
    <property type="match status" value="1"/>
</dbReference>
<evidence type="ECO:0000256" key="5">
    <source>
        <dbReference type="ARBA" id="ARBA00022741"/>
    </source>
</evidence>
<dbReference type="NCBIfam" id="NF000658">
    <property type="entry name" value="PRK00029.1"/>
    <property type="match status" value="1"/>
</dbReference>
<evidence type="ECO:0000256" key="4">
    <source>
        <dbReference type="ARBA" id="ARBA00022723"/>
    </source>
</evidence>
<evidence type="ECO:0000256" key="6">
    <source>
        <dbReference type="ARBA" id="ARBA00022840"/>
    </source>
</evidence>
<evidence type="ECO:0000313" key="9">
    <source>
        <dbReference type="EMBL" id="NKI17727.1"/>
    </source>
</evidence>
<evidence type="ECO:0000256" key="3">
    <source>
        <dbReference type="ARBA" id="ARBA00022695"/>
    </source>
</evidence>
<feature type="binding site" evidence="8">
    <location>
        <position position="93"/>
    </location>
    <ligand>
        <name>ATP</name>
        <dbReference type="ChEBI" id="CHEBI:30616"/>
    </ligand>
</feature>
<comment type="catalytic activity">
    <reaction evidence="8">
        <text>L-seryl-[protein] + UTP = O-(5'-uridylyl)-L-seryl-[protein] + diphosphate</text>
        <dbReference type="Rhea" id="RHEA:64604"/>
        <dbReference type="Rhea" id="RHEA-COMP:9863"/>
        <dbReference type="Rhea" id="RHEA-COMP:16635"/>
        <dbReference type="ChEBI" id="CHEBI:29999"/>
        <dbReference type="ChEBI" id="CHEBI:33019"/>
        <dbReference type="ChEBI" id="CHEBI:46398"/>
        <dbReference type="ChEBI" id="CHEBI:156051"/>
    </reaction>
</comment>
<feature type="binding site" evidence="8">
    <location>
        <position position="184"/>
    </location>
    <ligand>
        <name>ATP</name>
        <dbReference type="ChEBI" id="CHEBI:30616"/>
    </ligand>
</feature>
<feature type="binding site" evidence="8">
    <location>
        <position position="125"/>
    </location>
    <ligand>
        <name>ATP</name>
        <dbReference type="ChEBI" id="CHEBI:30616"/>
    </ligand>
</feature>
<feature type="binding site" evidence="8">
    <location>
        <position position="254"/>
    </location>
    <ligand>
        <name>Mg(2+)</name>
        <dbReference type="ChEBI" id="CHEBI:18420"/>
    </ligand>
</feature>
<accession>A0ABX1GH72</accession>
<keyword evidence="5 8" id="KW-0547">Nucleotide-binding</keyword>
<evidence type="ECO:0000313" key="10">
    <source>
        <dbReference type="Proteomes" id="UP000765845"/>
    </source>
</evidence>
<dbReference type="PANTHER" id="PTHR32057:SF14">
    <property type="entry name" value="PROTEIN ADENYLYLTRANSFERASE SELO, MITOCHONDRIAL"/>
    <property type="match status" value="1"/>
</dbReference>
<protein>
    <recommendedName>
        <fullName evidence="8">Protein nucleotidyltransferase YdiU</fullName>
        <ecNumber evidence="8">2.7.7.-</ecNumber>
    </recommendedName>
    <alternativeName>
        <fullName evidence="8">Protein adenylyltransferase YdiU</fullName>
        <ecNumber evidence="8">2.7.7.108</ecNumber>
    </alternativeName>
    <alternativeName>
        <fullName evidence="8">Protein uridylyltransferase YdiU</fullName>
        <ecNumber evidence="8">2.7.7.-</ecNumber>
    </alternativeName>
</protein>
<comment type="function">
    <text evidence="8">Nucleotidyltransferase involved in the post-translational modification of proteins. It can catalyze the addition of adenosine monophosphate (AMP) or uridine monophosphate (UMP) to a protein, resulting in modifications known as AMPylation and UMPylation.</text>
</comment>
<keyword evidence="4 8" id="KW-0479">Metal-binding</keyword>
<dbReference type="PANTHER" id="PTHR32057">
    <property type="entry name" value="PROTEIN ADENYLYLTRANSFERASE SELO, MITOCHONDRIAL"/>
    <property type="match status" value="1"/>
</dbReference>
<feature type="binding site" evidence="8">
    <location>
        <position position="263"/>
    </location>
    <ligand>
        <name>Mg(2+)</name>
        <dbReference type="ChEBI" id="CHEBI:18420"/>
    </ligand>
</feature>
<evidence type="ECO:0000256" key="2">
    <source>
        <dbReference type="ARBA" id="ARBA00022679"/>
    </source>
</evidence>
<gene>
    <name evidence="8" type="primary">ydiU</name>
    <name evidence="8" type="synonym">selO</name>
    <name evidence="9" type="ORF">HCU74_09865</name>
</gene>
<feature type="binding site" evidence="8">
    <location>
        <position position="90"/>
    </location>
    <ligand>
        <name>ATP</name>
        <dbReference type="ChEBI" id="CHEBI:30616"/>
    </ligand>
</feature>
<evidence type="ECO:0000256" key="1">
    <source>
        <dbReference type="ARBA" id="ARBA00009747"/>
    </source>
</evidence>
<keyword evidence="3 8" id="KW-0548">Nucleotidyltransferase</keyword>
<feature type="binding site" evidence="8">
    <location>
        <position position="177"/>
    </location>
    <ligand>
        <name>ATP</name>
        <dbReference type="ChEBI" id="CHEBI:30616"/>
    </ligand>
</feature>
<comment type="caution">
    <text evidence="9">The sequence shown here is derived from an EMBL/GenBank/DDBJ whole genome shotgun (WGS) entry which is preliminary data.</text>
</comment>
<dbReference type="InterPro" id="IPR003846">
    <property type="entry name" value="SelO"/>
</dbReference>
<comment type="catalytic activity">
    <reaction evidence="8">
        <text>L-threonyl-[protein] + ATP = 3-O-(5'-adenylyl)-L-threonyl-[protein] + diphosphate</text>
        <dbReference type="Rhea" id="RHEA:54292"/>
        <dbReference type="Rhea" id="RHEA-COMP:11060"/>
        <dbReference type="Rhea" id="RHEA-COMP:13847"/>
        <dbReference type="ChEBI" id="CHEBI:30013"/>
        <dbReference type="ChEBI" id="CHEBI:30616"/>
        <dbReference type="ChEBI" id="CHEBI:33019"/>
        <dbReference type="ChEBI" id="CHEBI:138113"/>
        <dbReference type="EC" id="2.7.7.108"/>
    </reaction>
</comment>
<dbReference type="EC" id="2.7.7.-" evidence="8"/>
<feature type="binding site" evidence="8">
    <location>
        <position position="113"/>
    </location>
    <ligand>
        <name>ATP</name>
        <dbReference type="ChEBI" id="CHEBI:30616"/>
    </ligand>
</feature>
<feature type="binding site" evidence="8">
    <location>
        <position position="263"/>
    </location>
    <ligand>
        <name>ATP</name>
        <dbReference type="ChEBI" id="CHEBI:30616"/>
    </ligand>
</feature>
<keyword evidence="2 8" id="KW-0808">Transferase</keyword>
<dbReference type="RefSeq" id="WP_168450269.1">
    <property type="nucleotide sequence ID" value="NZ_JAAWWK010000003.1"/>
</dbReference>
<comment type="catalytic activity">
    <reaction evidence="8">
        <text>L-tyrosyl-[protein] + ATP = O-(5'-adenylyl)-L-tyrosyl-[protein] + diphosphate</text>
        <dbReference type="Rhea" id="RHEA:54288"/>
        <dbReference type="Rhea" id="RHEA-COMP:10136"/>
        <dbReference type="Rhea" id="RHEA-COMP:13846"/>
        <dbReference type="ChEBI" id="CHEBI:30616"/>
        <dbReference type="ChEBI" id="CHEBI:33019"/>
        <dbReference type="ChEBI" id="CHEBI:46858"/>
        <dbReference type="ChEBI" id="CHEBI:83624"/>
        <dbReference type="EC" id="2.7.7.108"/>
    </reaction>
</comment>
<name>A0ABX1GH72_9GAMM</name>
<dbReference type="EC" id="2.7.7.108" evidence="8"/>
<keyword evidence="7 8" id="KW-0460">Magnesium</keyword>
<evidence type="ECO:0000256" key="8">
    <source>
        <dbReference type="HAMAP-Rule" id="MF_00692"/>
    </source>
</evidence>
<comment type="catalytic activity">
    <reaction evidence="8">
        <text>L-histidyl-[protein] + UTP = N(tele)-(5'-uridylyl)-L-histidyl-[protein] + diphosphate</text>
        <dbReference type="Rhea" id="RHEA:83891"/>
        <dbReference type="Rhea" id="RHEA-COMP:9745"/>
        <dbReference type="Rhea" id="RHEA-COMP:20239"/>
        <dbReference type="ChEBI" id="CHEBI:29979"/>
        <dbReference type="ChEBI" id="CHEBI:33019"/>
        <dbReference type="ChEBI" id="CHEBI:46398"/>
        <dbReference type="ChEBI" id="CHEBI:233474"/>
    </reaction>
</comment>
<dbReference type="EMBL" id="JAAWWK010000003">
    <property type="protein sequence ID" value="NKI17727.1"/>
    <property type="molecule type" value="Genomic_DNA"/>
</dbReference>
<keyword evidence="6 8" id="KW-0067">ATP-binding</keyword>
<dbReference type="HAMAP" id="MF_00692">
    <property type="entry name" value="SelO"/>
    <property type="match status" value="1"/>
</dbReference>
<feature type="active site" description="Proton acceptor" evidence="8">
    <location>
        <position position="253"/>
    </location>
</feature>
<sequence>MGDNPPIRFNNSYAAINEAFARHQLPAGAPAPELVELNSELAEYLNINSEWLASEEGLAMLAGNQMPSGAEPVATVYAGHQFGNYNPQLGDGRALLLGEVIARNGRRYDLQLKGSGRTPYSRGGDGKSPLGPVVREYIVSEAMHRLGVPSTRALAAVATGEQVLRDTGPLAGGILCRVASSHLRIGTVQYFAAQRNIDALRALVDHVIQRHYPECAQSEQPYLDVFDQILRAQADLVSRWQALGFIHGVMNTDNMLLCGETIDYGPCAFMEEYHPGTVFSSIDQQGRYAFGNQPAIAHWNLAQLAQAMLPLFAKPGEEDLKPAVERVQPRFDAFNEVMTAAYRRRMAEKLGLSTCGDDDDQLYRDFLDLLATHQCDFTQSFRRLCDLAGEALPDQQGNADIADIFEFSEAFAPWLARWRDRLATDTLGDEQRYQQMCRANPVYIPRNHLVEAVIQAAYNGDLQPFHRLHQVLRAPFSYRPRDRDYALSAQPGEQVTATFCGT</sequence>
<dbReference type="Proteomes" id="UP000765845">
    <property type="component" value="Unassembled WGS sequence"/>
</dbReference>
<proteinExistence type="inferred from homology"/>
<comment type="catalytic activity">
    <reaction evidence="8">
        <text>L-seryl-[protein] + ATP = 3-O-(5'-adenylyl)-L-seryl-[protein] + diphosphate</text>
        <dbReference type="Rhea" id="RHEA:58120"/>
        <dbReference type="Rhea" id="RHEA-COMP:9863"/>
        <dbReference type="Rhea" id="RHEA-COMP:15073"/>
        <dbReference type="ChEBI" id="CHEBI:29999"/>
        <dbReference type="ChEBI" id="CHEBI:30616"/>
        <dbReference type="ChEBI" id="CHEBI:33019"/>
        <dbReference type="ChEBI" id="CHEBI:142516"/>
        <dbReference type="EC" id="2.7.7.108"/>
    </reaction>
</comment>